<proteinExistence type="predicted"/>
<feature type="transmembrane region" description="Helical" evidence="1">
    <location>
        <begin position="7"/>
        <end position="26"/>
    </location>
</feature>
<keyword evidence="1" id="KW-1133">Transmembrane helix</keyword>
<dbReference type="GeneID" id="98318407"/>
<sequence>MENSRNFDPFSLVLGILSVILAFFVLKHPGFSLVAVIFTIGIFMLADGVLHFFGRNKLRDFGMRSTGFITFAAILDIVVGVLMIAMPRTFGMAYVWIVVAIGLLVDSLFELWAAKFIRLAGKGYYWFTVITAVLGVVLAVIMLFSPTLAITFVLSLLAFYLLVFGIMQIVKSF</sequence>
<feature type="transmembrane region" description="Helical" evidence="1">
    <location>
        <begin position="66"/>
        <end position="86"/>
    </location>
</feature>
<evidence type="ECO:0000256" key="1">
    <source>
        <dbReference type="SAM" id="Phobius"/>
    </source>
</evidence>
<dbReference type="PANTHER" id="PTHR34989">
    <property type="entry name" value="PROTEIN HDED"/>
    <property type="match status" value="1"/>
</dbReference>
<dbReference type="GO" id="GO:0005886">
    <property type="term" value="C:plasma membrane"/>
    <property type="evidence" value="ECO:0007669"/>
    <property type="project" value="TreeGrafter"/>
</dbReference>
<dbReference type="InterPro" id="IPR052712">
    <property type="entry name" value="Acid_resist_chaperone_HdeD"/>
</dbReference>
<dbReference type="InterPro" id="IPR005325">
    <property type="entry name" value="DUF308_memb"/>
</dbReference>
<protein>
    <recommendedName>
        <fullName evidence="4">Integral membrane protein</fullName>
    </recommendedName>
</protein>
<dbReference type="AlphaFoldDB" id="A0A0R1VVJ4"/>
<feature type="transmembrane region" description="Helical" evidence="1">
    <location>
        <begin position="92"/>
        <end position="112"/>
    </location>
</feature>
<feature type="transmembrane region" description="Helical" evidence="1">
    <location>
        <begin position="32"/>
        <end position="54"/>
    </location>
</feature>
<comment type="caution">
    <text evidence="2">The sequence shown here is derived from an EMBL/GenBank/DDBJ whole genome shotgun (WGS) entry which is preliminary data.</text>
</comment>
<feature type="transmembrane region" description="Helical" evidence="1">
    <location>
        <begin position="124"/>
        <end position="144"/>
    </location>
</feature>
<evidence type="ECO:0008006" key="4">
    <source>
        <dbReference type="Google" id="ProtNLM"/>
    </source>
</evidence>
<dbReference type="PATRIC" id="fig|1423750.3.peg.363"/>
<accession>A0A0R1VVJ4</accession>
<organism evidence="2 3">
    <name type="scientific">Liquorilactobacillus ghanensis DSM 18630</name>
    <dbReference type="NCBI Taxonomy" id="1423750"/>
    <lineage>
        <taxon>Bacteria</taxon>
        <taxon>Bacillati</taxon>
        <taxon>Bacillota</taxon>
        <taxon>Bacilli</taxon>
        <taxon>Lactobacillales</taxon>
        <taxon>Lactobacillaceae</taxon>
        <taxon>Liquorilactobacillus</taxon>
    </lineage>
</organism>
<gene>
    <name evidence="2" type="ORF">FC89_GL000353</name>
</gene>
<evidence type="ECO:0000313" key="3">
    <source>
        <dbReference type="Proteomes" id="UP000051451"/>
    </source>
</evidence>
<dbReference type="Pfam" id="PF03729">
    <property type="entry name" value="DUF308"/>
    <property type="match status" value="2"/>
</dbReference>
<dbReference type="Proteomes" id="UP000051451">
    <property type="component" value="Unassembled WGS sequence"/>
</dbReference>
<dbReference type="EMBL" id="AZGB01000009">
    <property type="protein sequence ID" value="KRM07043.1"/>
    <property type="molecule type" value="Genomic_DNA"/>
</dbReference>
<dbReference type="OrthoDB" id="2325981at2"/>
<keyword evidence="1" id="KW-0812">Transmembrane</keyword>
<feature type="transmembrane region" description="Helical" evidence="1">
    <location>
        <begin position="150"/>
        <end position="170"/>
    </location>
</feature>
<evidence type="ECO:0000313" key="2">
    <source>
        <dbReference type="EMBL" id="KRM07043.1"/>
    </source>
</evidence>
<name>A0A0R1VVJ4_9LACO</name>
<reference evidence="2 3" key="1">
    <citation type="journal article" date="2015" name="Genome Announc.">
        <title>Expanding the biotechnology potential of lactobacilli through comparative genomics of 213 strains and associated genera.</title>
        <authorList>
            <person name="Sun Z."/>
            <person name="Harris H.M."/>
            <person name="McCann A."/>
            <person name="Guo C."/>
            <person name="Argimon S."/>
            <person name="Zhang W."/>
            <person name="Yang X."/>
            <person name="Jeffery I.B."/>
            <person name="Cooney J.C."/>
            <person name="Kagawa T.F."/>
            <person name="Liu W."/>
            <person name="Song Y."/>
            <person name="Salvetti E."/>
            <person name="Wrobel A."/>
            <person name="Rasinkangas P."/>
            <person name="Parkhill J."/>
            <person name="Rea M.C."/>
            <person name="O'Sullivan O."/>
            <person name="Ritari J."/>
            <person name="Douillard F.P."/>
            <person name="Paul Ross R."/>
            <person name="Yang R."/>
            <person name="Briner A.E."/>
            <person name="Felis G.E."/>
            <person name="de Vos W.M."/>
            <person name="Barrangou R."/>
            <person name="Klaenhammer T.R."/>
            <person name="Caufield P.W."/>
            <person name="Cui Y."/>
            <person name="Zhang H."/>
            <person name="O'Toole P.W."/>
        </authorList>
    </citation>
    <scope>NUCLEOTIDE SEQUENCE [LARGE SCALE GENOMIC DNA]</scope>
    <source>
        <strain evidence="2 3">DSM 18630</strain>
    </source>
</reference>
<keyword evidence="3" id="KW-1185">Reference proteome</keyword>
<dbReference type="RefSeq" id="WP_057871142.1">
    <property type="nucleotide sequence ID" value="NZ_AZGB01000009.1"/>
</dbReference>
<keyword evidence="1" id="KW-0472">Membrane</keyword>
<dbReference type="PANTHER" id="PTHR34989:SF1">
    <property type="entry name" value="PROTEIN HDED"/>
    <property type="match status" value="1"/>
</dbReference>